<feature type="chain" id="PRO_5038293006" evidence="1">
    <location>
        <begin position="24"/>
        <end position="44"/>
    </location>
</feature>
<proteinExistence type="predicted"/>
<dbReference type="NCBIfam" id="TIGR04223">
    <property type="entry name" value="quorum_AgrD"/>
    <property type="match status" value="1"/>
</dbReference>
<organism evidence="2 4">
    <name type="scientific">Faecalibacterium prausnitzii</name>
    <dbReference type="NCBI Taxonomy" id="853"/>
    <lineage>
        <taxon>Bacteria</taxon>
        <taxon>Bacillati</taxon>
        <taxon>Bacillota</taxon>
        <taxon>Clostridia</taxon>
        <taxon>Eubacteriales</taxon>
        <taxon>Oscillospiraceae</taxon>
        <taxon>Faecalibacterium</taxon>
    </lineage>
</organism>
<feature type="signal peptide" evidence="1">
    <location>
        <begin position="1"/>
        <end position="23"/>
    </location>
</feature>
<accession>A0A173VBD5</accession>
<dbReference type="EMBL" id="CYXN01000046">
    <property type="protein sequence ID" value="CUN24451.1"/>
    <property type="molecule type" value="Genomic_DNA"/>
</dbReference>
<dbReference type="Proteomes" id="UP000811365">
    <property type="component" value="Unassembled WGS sequence"/>
</dbReference>
<evidence type="ECO:0000256" key="1">
    <source>
        <dbReference type="SAM" id="SignalP"/>
    </source>
</evidence>
<dbReference type="InterPro" id="IPR009229">
    <property type="entry name" value="AgrD"/>
</dbReference>
<reference evidence="2 4" key="1">
    <citation type="submission" date="2015-09" db="EMBL/GenBank/DDBJ databases">
        <authorList>
            <consortium name="Pathogen Informatics"/>
        </authorList>
    </citation>
    <scope>NUCLEOTIDE SEQUENCE [LARGE SCALE GENOMIC DNA]</scope>
    <source>
        <strain evidence="2 4">2789STDY5834970</strain>
    </source>
</reference>
<evidence type="ECO:0000313" key="2">
    <source>
        <dbReference type="EMBL" id="CUN24451.1"/>
    </source>
</evidence>
<protein>
    <submittedName>
        <fullName evidence="2">Cyclic lactone autoinducer peptide</fullName>
    </submittedName>
</protein>
<evidence type="ECO:0000313" key="4">
    <source>
        <dbReference type="Proteomes" id="UP000095649"/>
    </source>
</evidence>
<sequence length="44" mass="4801">MKKIMLLLSKVTCIMAMALAVLSVNSTCGFTAYQPDVPESLEHD</sequence>
<gene>
    <name evidence="2" type="ORF">ERS852582_02760</name>
    <name evidence="3" type="ORF">KH315_05020</name>
</gene>
<evidence type="ECO:0000313" key="3">
    <source>
        <dbReference type="EMBL" id="MBS6621513.1"/>
    </source>
</evidence>
<dbReference type="Proteomes" id="UP000095649">
    <property type="component" value="Unassembled WGS sequence"/>
</dbReference>
<reference evidence="3" key="2">
    <citation type="submission" date="2021-02" db="EMBL/GenBank/DDBJ databases">
        <title>Infant gut strain persistence is associated with maternal origin, phylogeny, and functional potential including surface adhesion and iron acquisition.</title>
        <authorList>
            <person name="Lou Y.C."/>
        </authorList>
    </citation>
    <scope>NUCLEOTIDE SEQUENCE</scope>
    <source>
        <strain evidence="3">L2_039_000G1_dasL2_039_000G1_maxbin2.maxbin.077</strain>
    </source>
</reference>
<keyword evidence="1" id="KW-0732">Signal</keyword>
<dbReference type="AlphaFoldDB" id="A0A173VBD5"/>
<dbReference type="RefSeq" id="WP_165852945.1">
    <property type="nucleotide sequence ID" value="NZ_CP065377.1"/>
</dbReference>
<dbReference type="EMBL" id="JAGZYH010000014">
    <property type="protein sequence ID" value="MBS6621513.1"/>
    <property type="molecule type" value="Genomic_DNA"/>
</dbReference>
<name>A0A173VBD5_9FIRM</name>